<comment type="caution">
    <text evidence="3">The sequence shown here is derived from an EMBL/GenBank/DDBJ whole genome shotgun (WGS) entry which is preliminary data.</text>
</comment>
<feature type="compositionally biased region" description="Basic residues" evidence="2">
    <location>
        <begin position="206"/>
        <end position="219"/>
    </location>
</feature>
<feature type="region of interest" description="Disordered" evidence="2">
    <location>
        <begin position="259"/>
        <end position="283"/>
    </location>
</feature>
<dbReference type="EMBL" id="JAGMUV010000018">
    <property type="protein sequence ID" value="KAH7129274.1"/>
    <property type="molecule type" value="Genomic_DNA"/>
</dbReference>
<feature type="compositionally biased region" description="Basic and acidic residues" evidence="2">
    <location>
        <begin position="648"/>
        <end position="664"/>
    </location>
</feature>
<protein>
    <submittedName>
        <fullName evidence="3">Uncharacterized protein</fullName>
    </submittedName>
</protein>
<dbReference type="AlphaFoldDB" id="A0A9P9ISB4"/>
<reference evidence="3" key="1">
    <citation type="journal article" date="2021" name="Nat. Commun.">
        <title>Genetic determinants of endophytism in the Arabidopsis root mycobiome.</title>
        <authorList>
            <person name="Mesny F."/>
            <person name="Miyauchi S."/>
            <person name="Thiergart T."/>
            <person name="Pickel B."/>
            <person name="Atanasova L."/>
            <person name="Karlsson M."/>
            <person name="Huettel B."/>
            <person name="Barry K.W."/>
            <person name="Haridas S."/>
            <person name="Chen C."/>
            <person name="Bauer D."/>
            <person name="Andreopoulos W."/>
            <person name="Pangilinan J."/>
            <person name="LaButti K."/>
            <person name="Riley R."/>
            <person name="Lipzen A."/>
            <person name="Clum A."/>
            <person name="Drula E."/>
            <person name="Henrissat B."/>
            <person name="Kohler A."/>
            <person name="Grigoriev I.V."/>
            <person name="Martin F.M."/>
            <person name="Hacquard S."/>
        </authorList>
    </citation>
    <scope>NUCLEOTIDE SEQUENCE</scope>
    <source>
        <strain evidence="3">MPI-CAGE-AT-0147</strain>
    </source>
</reference>
<dbReference type="OrthoDB" id="5105387at2759"/>
<evidence type="ECO:0000313" key="4">
    <source>
        <dbReference type="Proteomes" id="UP000738349"/>
    </source>
</evidence>
<keyword evidence="4" id="KW-1185">Reference proteome</keyword>
<gene>
    <name evidence="3" type="ORF">EDB81DRAFT_950942</name>
</gene>
<organism evidence="3 4">
    <name type="scientific">Dactylonectria macrodidyma</name>
    <dbReference type="NCBI Taxonomy" id="307937"/>
    <lineage>
        <taxon>Eukaryota</taxon>
        <taxon>Fungi</taxon>
        <taxon>Dikarya</taxon>
        <taxon>Ascomycota</taxon>
        <taxon>Pezizomycotina</taxon>
        <taxon>Sordariomycetes</taxon>
        <taxon>Hypocreomycetidae</taxon>
        <taxon>Hypocreales</taxon>
        <taxon>Nectriaceae</taxon>
        <taxon>Dactylonectria</taxon>
    </lineage>
</organism>
<accession>A0A9P9ISB4</accession>
<feature type="coiled-coil region" evidence="1">
    <location>
        <begin position="287"/>
        <end position="348"/>
    </location>
</feature>
<feature type="region of interest" description="Disordered" evidence="2">
    <location>
        <begin position="439"/>
        <end position="473"/>
    </location>
</feature>
<feature type="region of interest" description="Disordered" evidence="2">
    <location>
        <begin position="525"/>
        <end position="560"/>
    </location>
</feature>
<name>A0A9P9ISB4_9HYPO</name>
<dbReference type="Proteomes" id="UP000738349">
    <property type="component" value="Unassembled WGS sequence"/>
</dbReference>
<feature type="region of interest" description="Disordered" evidence="2">
    <location>
        <begin position="199"/>
        <end position="229"/>
    </location>
</feature>
<evidence type="ECO:0000256" key="2">
    <source>
        <dbReference type="SAM" id="MobiDB-lite"/>
    </source>
</evidence>
<keyword evidence="1" id="KW-0175">Coiled coil</keyword>
<evidence type="ECO:0000313" key="3">
    <source>
        <dbReference type="EMBL" id="KAH7129274.1"/>
    </source>
</evidence>
<evidence type="ECO:0000256" key="1">
    <source>
        <dbReference type="SAM" id="Coils"/>
    </source>
</evidence>
<proteinExistence type="predicted"/>
<feature type="region of interest" description="Disordered" evidence="2">
    <location>
        <begin position="645"/>
        <end position="664"/>
    </location>
</feature>
<sequence>MRSKLSIISRKLKEFGAILVRHGPLTAPFECTDEHHREMWAHIARHGLVMKTYKAHFGELVKTLDLDLLDFRIKAAAVGFLLKSLKEKVRSLRDQQILVCQHGVGARSVGVYPEWVQAWARPDWDGDIKKPAVSATRFPNRGDNRFPSYDHPALSDNASLDVMPQVDPTVMRARREVIQRVGDEVKGIHINRSRLSDRFEDAFSRQRAHKPRSPKQRTASRRDPNTRLCEPGAASQRLVGLSIARGEVSYQETAERRAVGQQTSFQRHTGKRCVGQPSRTSVRSDGRQRLEVTVEEAEADILLAEADVAQKQKELQDLTRKVSKWKEINQLSQKIIAAKKECDRLDGEILQAKNILAPLPHIPAQRLAEEGLGHILDHDCNMGRPTSSDTMPDEPSPGLFAVVREASDKIEAGCRAKAEELDKQLSANQRRIWADGGFASRQGVDTNPLRVRKPNTTGVAEEGEASSSSDDVQQHQLWPFLGPDFSAGTEVCQPEQKHTARDDNEILPQPYNMPVELDATCSPKAHHSLIDEPSPQVISPSSPTLPPPPPTPRPAFSRPYRPDNFSVLTVEDLEETVLASNQPRALSLYDVERRNNRFFAHLKNRMSQLEVRPSASEVQHFEALRRRVAMANVARQQLFAAACARNPRRAEGGSGSRDESGTWF</sequence>
<feature type="compositionally biased region" description="Pro residues" evidence="2">
    <location>
        <begin position="543"/>
        <end position="553"/>
    </location>
</feature>